<accession>A0A060ZSL1</accession>
<dbReference type="GeneID" id="32473003"/>
<reference evidence="1" key="1">
    <citation type="submission" date="2014-05" db="EMBL/GenBank/DDBJ databases">
        <authorList>
            <person name="Horn Fabian"/>
        </authorList>
    </citation>
    <scope>NUCLEOTIDE SEQUENCE</scope>
</reference>
<proteinExistence type="predicted"/>
<evidence type="ECO:0000313" key="1">
    <source>
        <dbReference type="EMBL" id="CDR08816.1"/>
    </source>
</evidence>
<dbReference type="Proteomes" id="UP000756710">
    <property type="component" value="Unassembled WGS sequence"/>
</dbReference>
<dbReference type="EMBL" id="JAGGLR010000019">
    <property type="protein sequence ID" value="MBP2065473.1"/>
    <property type="molecule type" value="Genomic_DNA"/>
</dbReference>
<dbReference type="HOGENOM" id="CLU_071039_5_0_11"/>
<dbReference type="AlphaFoldDB" id="A0A060ZSL1"/>
<dbReference type="RefSeq" id="WP_044573360.1">
    <property type="nucleotide sequence ID" value="NZ_BAABDR010000022.1"/>
</dbReference>
<sequence length="91" mass="10255">MAVVGSYFPGRGTLIEQTFLKGQAHGEAAGLAEGVLRILEHRGIPVRSETRRRISECAYRDTLRHWLDRAFTVSQADELLDELFAVEEPDQ</sequence>
<name>A0A060ZSL1_9ACTN</name>
<gene>
    <name evidence="2" type="ORF">J2Z30_006510</name>
    <name evidence="1" type="ORF">SIRAN5458</name>
</gene>
<keyword evidence="3" id="KW-1185">Reference proteome</keyword>
<reference evidence="2 3" key="2">
    <citation type="submission" date="2021-03" db="EMBL/GenBank/DDBJ databases">
        <title>Genomic Encyclopedia of Type Strains, Phase IV (KMG-IV): sequencing the most valuable type-strain genomes for metagenomic binning, comparative biology and taxonomic classification.</title>
        <authorList>
            <person name="Goeker M."/>
        </authorList>
    </citation>
    <scope>NUCLEOTIDE SEQUENCE [LARGE SCALE GENOMIC DNA]</scope>
    <source>
        <strain evidence="2 3">DSM 41954</strain>
    </source>
</reference>
<protein>
    <recommendedName>
        <fullName evidence="4">Transposase</fullName>
    </recommendedName>
</protein>
<evidence type="ECO:0000313" key="3">
    <source>
        <dbReference type="Proteomes" id="UP000756710"/>
    </source>
</evidence>
<evidence type="ECO:0008006" key="4">
    <source>
        <dbReference type="Google" id="ProtNLM"/>
    </source>
</evidence>
<organism evidence="1">
    <name type="scientific">Streptomyces iranensis</name>
    <dbReference type="NCBI Taxonomy" id="576784"/>
    <lineage>
        <taxon>Bacteria</taxon>
        <taxon>Bacillati</taxon>
        <taxon>Actinomycetota</taxon>
        <taxon>Actinomycetes</taxon>
        <taxon>Kitasatosporales</taxon>
        <taxon>Streptomycetaceae</taxon>
        <taxon>Streptomyces</taxon>
        <taxon>Streptomyces violaceusniger group</taxon>
    </lineage>
</organism>
<evidence type="ECO:0000313" key="2">
    <source>
        <dbReference type="EMBL" id="MBP2065473.1"/>
    </source>
</evidence>
<dbReference type="EMBL" id="LK022848">
    <property type="protein sequence ID" value="CDR08816.1"/>
    <property type="molecule type" value="Genomic_DNA"/>
</dbReference>